<evidence type="ECO:0000313" key="1">
    <source>
        <dbReference type="EMBL" id="QKF66992.1"/>
    </source>
</evidence>
<organism evidence="1 2">
    <name type="scientific">Arcobacter venerupis</name>
    <dbReference type="NCBI Taxonomy" id="1054033"/>
    <lineage>
        <taxon>Bacteria</taxon>
        <taxon>Pseudomonadati</taxon>
        <taxon>Campylobacterota</taxon>
        <taxon>Epsilonproteobacteria</taxon>
        <taxon>Campylobacterales</taxon>
        <taxon>Arcobacteraceae</taxon>
        <taxon>Arcobacter</taxon>
    </lineage>
</organism>
<keyword evidence="2" id="KW-1185">Reference proteome</keyword>
<name>A0AAE7BAV7_9BACT</name>
<proteinExistence type="predicted"/>
<reference evidence="1 2" key="1">
    <citation type="submission" date="2020-05" db="EMBL/GenBank/DDBJ databases">
        <title>Complete genome sequencing of Campylobacter and Arcobacter type strains.</title>
        <authorList>
            <person name="Miller W.G."/>
            <person name="Yee E."/>
        </authorList>
    </citation>
    <scope>NUCLEOTIDE SEQUENCE [LARGE SCALE GENOMIC DNA]</scope>
    <source>
        <strain evidence="1 2">LMG 26156</strain>
    </source>
</reference>
<gene>
    <name evidence="1" type="ORF">AVENP_1438</name>
</gene>
<accession>A0AAE7BAV7</accession>
<evidence type="ECO:0000313" key="2">
    <source>
        <dbReference type="Proteomes" id="UP000503482"/>
    </source>
</evidence>
<protein>
    <submittedName>
        <fullName evidence="1">Uncharacterized protein</fullName>
    </submittedName>
</protein>
<dbReference type="RefSeq" id="WP_128358574.1">
    <property type="nucleotide sequence ID" value="NZ_CP053840.1"/>
</dbReference>
<sequence>MNKIFPVILIVLLSVISYSIFKEITKSSKIKRLECQSHTTTYEKIFIKNNIKDAIKSLESNNYEIISEIKFSKFMKSHLVEILSKEQSDEILKKVIQKYIDKDLSTNKKVLIDYYIYENDKEDSGKKNDKAKLYAGYLVFEFKYEDKLVYKIQTDYMNIDANDVEERMNCVINSFISLKN</sequence>
<dbReference type="AlphaFoldDB" id="A0AAE7BAV7"/>
<dbReference type="KEGG" id="avp:AVENP_1438"/>
<dbReference type="Proteomes" id="UP000503482">
    <property type="component" value="Chromosome"/>
</dbReference>
<dbReference type="EMBL" id="CP053840">
    <property type="protein sequence ID" value="QKF66992.1"/>
    <property type="molecule type" value="Genomic_DNA"/>
</dbReference>